<evidence type="ECO:0000259" key="2">
    <source>
        <dbReference type="Pfam" id="PF00857"/>
    </source>
</evidence>
<dbReference type="InterPro" id="IPR050272">
    <property type="entry name" value="Isochorismatase-like_hydrls"/>
</dbReference>
<dbReference type="InterPro" id="IPR036380">
    <property type="entry name" value="Isochorismatase-like_sf"/>
</dbReference>
<dbReference type="Proteomes" id="UP000216825">
    <property type="component" value="Chromosome"/>
</dbReference>
<dbReference type="Gene3D" id="3.40.50.850">
    <property type="entry name" value="Isochorismatase-like"/>
    <property type="match status" value="1"/>
</dbReference>
<dbReference type="InterPro" id="IPR000868">
    <property type="entry name" value="Isochorismatase-like_dom"/>
</dbReference>
<dbReference type="Pfam" id="PF00857">
    <property type="entry name" value="Isochorismatase"/>
    <property type="match status" value="1"/>
</dbReference>
<dbReference type="PANTHER" id="PTHR43540">
    <property type="entry name" value="PEROXYUREIDOACRYLATE/UREIDOACRYLATE AMIDOHYDROLASE-RELATED"/>
    <property type="match status" value="1"/>
</dbReference>
<name>A0A7D7L154_KOCVA</name>
<dbReference type="GO" id="GO:0008908">
    <property type="term" value="F:isochorismatase activity"/>
    <property type="evidence" value="ECO:0007669"/>
    <property type="project" value="UniProtKB-EC"/>
</dbReference>
<organism evidence="3 4">
    <name type="scientific">Kocuria varians</name>
    <name type="common">Micrococcus varians</name>
    <dbReference type="NCBI Taxonomy" id="1272"/>
    <lineage>
        <taxon>Bacteria</taxon>
        <taxon>Bacillati</taxon>
        <taxon>Actinomycetota</taxon>
        <taxon>Actinomycetes</taxon>
        <taxon>Micrococcales</taxon>
        <taxon>Micrococcaceae</taxon>
        <taxon>Kocuria</taxon>
    </lineage>
</organism>
<evidence type="ECO:0000313" key="3">
    <source>
        <dbReference type="EMBL" id="QMS57335.1"/>
    </source>
</evidence>
<dbReference type="AlphaFoldDB" id="A0A7D7L154"/>
<evidence type="ECO:0000256" key="1">
    <source>
        <dbReference type="ARBA" id="ARBA00022801"/>
    </source>
</evidence>
<accession>A0A7D7L154</accession>
<dbReference type="EMBL" id="CP059343">
    <property type="protein sequence ID" value="QMS57335.1"/>
    <property type="molecule type" value="Genomic_DNA"/>
</dbReference>
<dbReference type="InterPro" id="IPR016291">
    <property type="entry name" value="Isochorismatase"/>
</dbReference>
<keyword evidence="1 3" id="KW-0378">Hydrolase</keyword>
<gene>
    <name evidence="3" type="primary">dhbB_1</name>
    <name evidence="3" type="ORF">CIB50_0002072</name>
</gene>
<dbReference type="PRINTS" id="PR01398">
    <property type="entry name" value="ISCHRISMTASE"/>
</dbReference>
<dbReference type="RefSeq" id="WP_055083263.1">
    <property type="nucleotide sequence ID" value="NZ_CP059343.1"/>
</dbReference>
<keyword evidence="4" id="KW-1185">Reference proteome</keyword>
<protein>
    <submittedName>
        <fullName evidence="3">Isochorismatase</fullName>
        <ecNumber evidence="3">3.3.2.1</ecNumber>
    </submittedName>
</protein>
<reference evidence="3 4" key="2">
    <citation type="submission" date="2020-07" db="EMBL/GenBank/DDBJ databases">
        <title>Genome of starter culture bacteria Kocuria salsicia reveals its technological properties and safety for usage in meat industry.</title>
        <authorList>
            <person name="Michael M."/>
            <person name="Konstantin K."/>
            <person name="Evgenii K."/>
            <person name="Galina S."/>
            <person name="Oksana K."/>
            <person name="Andrei L."/>
        </authorList>
    </citation>
    <scope>NUCLEOTIDE SEQUENCE [LARGE SCALE GENOMIC DNA]</scope>
    <source>
        <strain evidence="3 4">80</strain>
    </source>
</reference>
<dbReference type="SUPFAM" id="SSF52499">
    <property type="entry name" value="Isochorismatase-like hydrolases"/>
    <property type="match status" value="1"/>
</dbReference>
<reference evidence="4" key="1">
    <citation type="submission" date="2017-08" db="EMBL/GenBank/DDBJ databases">
        <title>Draft Genome Sequence of Kocuria varians 80.</title>
        <authorList>
            <person name="Minaev M."/>
            <person name="Kurbakov K.A."/>
            <person name="Solodovnikova G.I."/>
            <person name="Kuznetsova O.A."/>
            <person name="Lisitsyn A.B."/>
        </authorList>
    </citation>
    <scope>NUCLEOTIDE SEQUENCE [LARGE SCALE GENOMIC DNA]</scope>
    <source>
        <strain evidence="4">80</strain>
    </source>
</reference>
<feature type="domain" description="Isochorismatase-like" evidence="2">
    <location>
        <begin position="29"/>
        <end position="200"/>
    </location>
</feature>
<evidence type="ECO:0000313" key="4">
    <source>
        <dbReference type="Proteomes" id="UP000216825"/>
    </source>
</evidence>
<dbReference type="KEGG" id="kvr:CIB50_0002072"/>
<proteinExistence type="predicted"/>
<dbReference type="PANTHER" id="PTHR43540:SF3">
    <property type="entry name" value="ENTEROBACTIN SYNTHASE COMPONENT B"/>
    <property type="match status" value="1"/>
</dbReference>
<sequence length="221" mass="24683">MPIPSIDSYAVPAPSEANRVHWQLDPSRCAVLVHDMQRYFLAAYDRGAEPARTAVRNMTLLVEDARAHGIPVIYSAQPGDQHPHRRGLLSEFWGTGMTEGVDTEIIPELEPQEEDVVLTKWRYSAFQRTDLRQVLSHLKKDQLVIVGVYGHMGCQVTATEAFMHDIQPFLVSDAVADFSREEHRDAVDYVAKRCGYVLQTPDVLTAWDAVGAVQAGEAARV</sequence>
<dbReference type="EC" id="3.3.2.1" evidence="3"/>